<evidence type="ECO:0000313" key="2">
    <source>
        <dbReference type="Proteomes" id="UP000237105"/>
    </source>
</evidence>
<dbReference type="AlphaFoldDB" id="A0A2P5AXW0"/>
<sequence length="71" mass="7908">MAAGKKLDERMDAMEGKFDIVHMVRAEEINLVRRDICRLPALEKRVKSIIGKLNHLLSASTHDTMGSGDST</sequence>
<comment type="caution">
    <text evidence="1">The sequence shown here is derived from an EMBL/GenBank/DDBJ whole genome shotgun (WGS) entry which is preliminary data.</text>
</comment>
<dbReference type="OrthoDB" id="10344921at2759"/>
<dbReference type="Proteomes" id="UP000237105">
    <property type="component" value="Unassembled WGS sequence"/>
</dbReference>
<protein>
    <submittedName>
        <fullName evidence="1">Uncharacterized protein</fullName>
    </submittedName>
</protein>
<organism evidence="1 2">
    <name type="scientific">Parasponia andersonii</name>
    <name type="common">Sponia andersonii</name>
    <dbReference type="NCBI Taxonomy" id="3476"/>
    <lineage>
        <taxon>Eukaryota</taxon>
        <taxon>Viridiplantae</taxon>
        <taxon>Streptophyta</taxon>
        <taxon>Embryophyta</taxon>
        <taxon>Tracheophyta</taxon>
        <taxon>Spermatophyta</taxon>
        <taxon>Magnoliopsida</taxon>
        <taxon>eudicotyledons</taxon>
        <taxon>Gunneridae</taxon>
        <taxon>Pentapetalae</taxon>
        <taxon>rosids</taxon>
        <taxon>fabids</taxon>
        <taxon>Rosales</taxon>
        <taxon>Cannabaceae</taxon>
        <taxon>Parasponia</taxon>
    </lineage>
</organism>
<dbReference type="EMBL" id="JXTB01000417">
    <property type="protein sequence ID" value="PON41348.1"/>
    <property type="molecule type" value="Genomic_DNA"/>
</dbReference>
<reference evidence="2" key="1">
    <citation type="submission" date="2016-06" db="EMBL/GenBank/DDBJ databases">
        <title>Parallel loss of symbiosis genes in relatives of nitrogen-fixing non-legume Parasponia.</title>
        <authorList>
            <person name="Van Velzen R."/>
            <person name="Holmer R."/>
            <person name="Bu F."/>
            <person name="Rutten L."/>
            <person name="Van Zeijl A."/>
            <person name="Liu W."/>
            <person name="Santuari L."/>
            <person name="Cao Q."/>
            <person name="Sharma T."/>
            <person name="Shen D."/>
            <person name="Roswanjaya Y."/>
            <person name="Wardhani T."/>
            <person name="Kalhor M.S."/>
            <person name="Jansen J."/>
            <person name="Van den Hoogen J."/>
            <person name="Gungor B."/>
            <person name="Hartog M."/>
            <person name="Hontelez J."/>
            <person name="Verver J."/>
            <person name="Yang W.-C."/>
            <person name="Schijlen E."/>
            <person name="Repin R."/>
            <person name="Schilthuizen M."/>
            <person name="Schranz E."/>
            <person name="Heidstra R."/>
            <person name="Miyata K."/>
            <person name="Fedorova E."/>
            <person name="Kohlen W."/>
            <person name="Bisseling T."/>
            <person name="Smit S."/>
            <person name="Geurts R."/>
        </authorList>
    </citation>
    <scope>NUCLEOTIDE SEQUENCE [LARGE SCALE GENOMIC DNA]</scope>
    <source>
        <strain evidence="2">cv. WU1-14</strain>
    </source>
</reference>
<evidence type="ECO:0000313" key="1">
    <source>
        <dbReference type="EMBL" id="PON41348.1"/>
    </source>
</evidence>
<proteinExistence type="predicted"/>
<gene>
    <name evidence="1" type="ORF">PanWU01x14_290170</name>
</gene>
<name>A0A2P5AXW0_PARAD</name>
<accession>A0A2P5AXW0</accession>
<keyword evidence="2" id="KW-1185">Reference proteome</keyword>